<name>A0A0N4V6J1_ENTVE</name>
<dbReference type="PANTHER" id="PTHR36938">
    <property type="entry name" value="PROTEIN CBG26935"/>
    <property type="match status" value="1"/>
</dbReference>
<reference evidence="1 2" key="2">
    <citation type="submission" date="2018-10" db="EMBL/GenBank/DDBJ databases">
        <authorList>
            <consortium name="Pathogen Informatics"/>
        </authorList>
    </citation>
    <scope>NUCLEOTIDE SEQUENCE [LARGE SCALE GENOMIC DNA]</scope>
</reference>
<dbReference type="PANTHER" id="PTHR36938:SF2">
    <property type="entry name" value="WAP DOMAIN-CONTAINING PROTEIN"/>
    <property type="match status" value="1"/>
</dbReference>
<evidence type="ECO:0000313" key="3">
    <source>
        <dbReference type="WBParaSite" id="EVEC_0000587701-mRNA-1"/>
    </source>
</evidence>
<accession>A0A0N4V6J1</accession>
<dbReference type="STRING" id="51028.A0A0N4V6J1"/>
<reference evidence="3" key="1">
    <citation type="submission" date="2017-02" db="UniProtKB">
        <authorList>
            <consortium name="WormBaseParasite"/>
        </authorList>
    </citation>
    <scope>IDENTIFICATION</scope>
</reference>
<evidence type="ECO:0000313" key="1">
    <source>
        <dbReference type="EMBL" id="VDD90737.1"/>
    </source>
</evidence>
<dbReference type="Proteomes" id="UP000274131">
    <property type="component" value="Unassembled WGS sequence"/>
</dbReference>
<protein>
    <submittedName>
        <fullName evidence="3">CC domain-containing protein</fullName>
    </submittedName>
</protein>
<evidence type="ECO:0000313" key="2">
    <source>
        <dbReference type="Proteomes" id="UP000274131"/>
    </source>
</evidence>
<dbReference type="WBParaSite" id="EVEC_0000587701-mRNA-1">
    <property type="protein sequence ID" value="EVEC_0000587701-mRNA-1"/>
    <property type="gene ID" value="EVEC_0000587701"/>
</dbReference>
<dbReference type="AlphaFoldDB" id="A0A0N4V6J1"/>
<dbReference type="EMBL" id="UXUI01008179">
    <property type="protein sequence ID" value="VDD90737.1"/>
    <property type="molecule type" value="Genomic_DNA"/>
</dbReference>
<dbReference type="OrthoDB" id="5873927at2759"/>
<gene>
    <name evidence="1" type="ORF">EVEC_LOCUS5488</name>
</gene>
<sequence>MNQFWLFLSSFREEPYEEPNLKLHLYTFFLELPLCRGYYYSCMDSMLCQSGIVCVQSSTASQCCTSPHTECPNINVIGIRCNKLVSIFISRCNTNRDCRRYSTSKQLCCPTGCNYNVCINPNFGTPAPYLINDFC</sequence>
<keyword evidence="2" id="KW-1185">Reference proteome</keyword>
<organism evidence="3">
    <name type="scientific">Enterobius vermicularis</name>
    <name type="common">Human pinworm</name>
    <dbReference type="NCBI Taxonomy" id="51028"/>
    <lineage>
        <taxon>Eukaryota</taxon>
        <taxon>Metazoa</taxon>
        <taxon>Ecdysozoa</taxon>
        <taxon>Nematoda</taxon>
        <taxon>Chromadorea</taxon>
        <taxon>Rhabditida</taxon>
        <taxon>Spirurina</taxon>
        <taxon>Oxyuridomorpha</taxon>
        <taxon>Oxyuroidea</taxon>
        <taxon>Oxyuridae</taxon>
        <taxon>Enterobius</taxon>
    </lineage>
</organism>
<proteinExistence type="predicted"/>